<comment type="caution">
    <text evidence="2">The sequence shown here is derived from an EMBL/GenBank/DDBJ whole genome shotgun (WGS) entry which is preliminary data.</text>
</comment>
<name>A0ABU5CAS8_9BACI</name>
<feature type="domain" description="Methyltransferase type 11" evidence="1">
    <location>
        <begin position="4"/>
        <end position="97"/>
    </location>
</feature>
<evidence type="ECO:0000313" key="3">
    <source>
        <dbReference type="Proteomes" id="UP001281447"/>
    </source>
</evidence>
<keyword evidence="2" id="KW-0808">Transferase</keyword>
<dbReference type="Gene3D" id="3.40.50.150">
    <property type="entry name" value="Vaccinia Virus protein VP39"/>
    <property type="match status" value="1"/>
</dbReference>
<gene>
    <name evidence="2" type="ORF">RWE15_20705</name>
</gene>
<dbReference type="CDD" id="cd02440">
    <property type="entry name" value="AdoMet_MTases"/>
    <property type="match status" value="1"/>
</dbReference>
<sequence>MVALDIATGGGHTAKYLAAKVKRIIATDLTKEMLAAAKDHLKHIDNIVFAEADAEQLPYPDNHVDIVTCRIAAHHFPSPQKFVAEARRVLKKNGKFLLVDNVASEYATFDFFINKMEKMRDPSHVRSLNISEWEALFENNGLQLLYEQKRKKNLPYQEWVSRMMSSQEDIQNVTNFILQSPQEIQNYYQIVYDTSGDIVSFSLDEWVAVCKKNISAGMPIHVDSQSFSLKAKPDGIRAACHLV</sequence>
<dbReference type="GO" id="GO:0032259">
    <property type="term" value="P:methylation"/>
    <property type="evidence" value="ECO:0007669"/>
    <property type="project" value="UniProtKB-KW"/>
</dbReference>
<dbReference type="Pfam" id="PF08241">
    <property type="entry name" value="Methyltransf_11"/>
    <property type="match status" value="1"/>
</dbReference>
<keyword evidence="2" id="KW-0489">Methyltransferase</keyword>
<keyword evidence="3" id="KW-1185">Reference proteome</keyword>
<evidence type="ECO:0000313" key="2">
    <source>
        <dbReference type="EMBL" id="MDY0396319.1"/>
    </source>
</evidence>
<dbReference type="PANTHER" id="PTHR43591">
    <property type="entry name" value="METHYLTRANSFERASE"/>
    <property type="match status" value="1"/>
</dbReference>
<reference evidence="2 3" key="1">
    <citation type="submission" date="2023-10" db="EMBL/GenBank/DDBJ databases">
        <title>Virgibacillus halophilus 5B73C genome.</title>
        <authorList>
            <person name="Miliotis G."/>
            <person name="Sengupta P."/>
            <person name="Hameed A."/>
            <person name="Chuvochina M."/>
            <person name="Mcdonagh F."/>
            <person name="Simpson A.C."/>
            <person name="Singh N.K."/>
            <person name="Rekha P.D."/>
            <person name="Raman K."/>
            <person name="Hugenholtz P."/>
            <person name="Venkateswaran K."/>
        </authorList>
    </citation>
    <scope>NUCLEOTIDE SEQUENCE [LARGE SCALE GENOMIC DNA]</scope>
    <source>
        <strain evidence="2 3">5B73C</strain>
    </source>
</reference>
<proteinExistence type="predicted"/>
<dbReference type="SUPFAM" id="SSF53335">
    <property type="entry name" value="S-adenosyl-L-methionine-dependent methyltransferases"/>
    <property type="match status" value="1"/>
</dbReference>
<dbReference type="EMBL" id="JAWDIP010000004">
    <property type="protein sequence ID" value="MDY0396319.1"/>
    <property type="molecule type" value="Genomic_DNA"/>
</dbReference>
<evidence type="ECO:0000259" key="1">
    <source>
        <dbReference type="Pfam" id="PF08241"/>
    </source>
</evidence>
<dbReference type="GO" id="GO:0008168">
    <property type="term" value="F:methyltransferase activity"/>
    <property type="evidence" value="ECO:0007669"/>
    <property type="project" value="UniProtKB-KW"/>
</dbReference>
<accession>A0ABU5CAS8</accession>
<dbReference type="InterPro" id="IPR029063">
    <property type="entry name" value="SAM-dependent_MTases_sf"/>
</dbReference>
<dbReference type="Proteomes" id="UP001281447">
    <property type="component" value="Unassembled WGS sequence"/>
</dbReference>
<dbReference type="InterPro" id="IPR013216">
    <property type="entry name" value="Methyltransf_11"/>
</dbReference>
<organism evidence="2 3">
    <name type="scientific">Tigheibacillus halophilus</name>
    <dbReference type="NCBI Taxonomy" id="361280"/>
    <lineage>
        <taxon>Bacteria</taxon>
        <taxon>Bacillati</taxon>
        <taxon>Bacillota</taxon>
        <taxon>Bacilli</taxon>
        <taxon>Bacillales</taxon>
        <taxon>Bacillaceae</taxon>
        <taxon>Tigheibacillus</taxon>
    </lineage>
</organism>
<protein>
    <submittedName>
        <fullName evidence="2">Class I SAM-dependent methyltransferase</fullName>
    </submittedName>
</protein>